<name>A0ABS0NIB3_9ACTN</name>
<keyword evidence="4" id="KW-1185">Reference proteome</keyword>
<feature type="transmembrane region" description="Helical" evidence="2">
    <location>
        <begin position="109"/>
        <end position="129"/>
    </location>
</feature>
<feature type="compositionally biased region" description="Basic and acidic residues" evidence="1">
    <location>
        <begin position="149"/>
        <end position="164"/>
    </location>
</feature>
<feature type="region of interest" description="Disordered" evidence="1">
    <location>
        <begin position="149"/>
        <end position="171"/>
    </location>
</feature>
<feature type="region of interest" description="Disordered" evidence="1">
    <location>
        <begin position="1"/>
        <end position="103"/>
    </location>
</feature>
<proteinExistence type="predicted"/>
<feature type="compositionally biased region" description="Pro residues" evidence="1">
    <location>
        <begin position="1"/>
        <end position="11"/>
    </location>
</feature>
<protein>
    <submittedName>
        <fullName evidence="3">Uncharacterized protein</fullName>
    </submittedName>
</protein>
<evidence type="ECO:0000256" key="2">
    <source>
        <dbReference type="SAM" id="Phobius"/>
    </source>
</evidence>
<reference evidence="3 4" key="1">
    <citation type="submission" date="2020-09" db="EMBL/GenBank/DDBJ databases">
        <title>Biosynthesis of the nuclear factor of activated T cells inhibitor NFAT-133 and its congeners in Streptomyces pactum.</title>
        <authorList>
            <person name="Zhou W."/>
            <person name="Posri P."/>
            <person name="Abugrain M.E."/>
            <person name="Weisberg A.J."/>
            <person name="Chang J.H."/>
            <person name="Mahmud T."/>
        </authorList>
    </citation>
    <scope>NUCLEOTIDE SEQUENCE [LARGE SCALE GENOMIC DNA]</scope>
    <source>
        <strain evidence="3 4">ATCC 27456</strain>
    </source>
</reference>
<evidence type="ECO:0000313" key="4">
    <source>
        <dbReference type="Proteomes" id="UP000807371"/>
    </source>
</evidence>
<feature type="compositionally biased region" description="Low complexity" evidence="1">
    <location>
        <begin position="31"/>
        <end position="74"/>
    </location>
</feature>
<organism evidence="3 4">
    <name type="scientific">Streptomyces pactum</name>
    <dbReference type="NCBI Taxonomy" id="68249"/>
    <lineage>
        <taxon>Bacteria</taxon>
        <taxon>Bacillati</taxon>
        <taxon>Actinomycetota</taxon>
        <taxon>Actinomycetes</taxon>
        <taxon>Kitasatosporales</taxon>
        <taxon>Streptomycetaceae</taxon>
        <taxon>Streptomyces</taxon>
    </lineage>
</organism>
<keyword evidence="2" id="KW-0472">Membrane</keyword>
<evidence type="ECO:0000256" key="1">
    <source>
        <dbReference type="SAM" id="MobiDB-lite"/>
    </source>
</evidence>
<keyword evidence="2" id="KW-0812">Transmembrane</keyword>
<sequence>MSYSQPPPQPGPYGGQPGPYGGGQQPPVPHPYHQQPGYGYPQHGGYAAPGPYSAPQPGYGYPQQNPYAQSAGYGPPAPQATPGGPFGPQPSPGPFGPLPPRRPGRGLKIGIAAGAALTVAGAVAAVLLLTGSGESGPYKVTTPATLAGKYERKGDGTGEKDLSDGGRSTRRVPGVENARVVSADYETSGGELMKFTGFWGEVTDPDRGSEMALAMVVSALEGDGTAKAQGSPEEFTPEGFDGDVLKCQAVTLTSDRGSMDAPACVWGDEDTLGVTVMTDPPAEVLGSGMSLKEAADLTAEVRRDARVEIDG</sequence>
<accession>A0ABS0NIB3</accession>
<keyword evidence="2" id="KW-1133">Transmembrane helix</keyword>
<dbReference type="Proteomes" id="UP000807371">
    <property type="component" value="Unassembled WGS sequence"/>
</dbReference>
<evidence type="ECO:0000313" key="3">
    <source>
        <dbReference type="EMBL" id="MBH5334834.1"/>
    </source>
</evidence>
<gene>
    <name evidence="3" type="ORF">IHE55_08510</name>
</gene>
<feature type="compositionally biased region" description="Gly residues" evidence="1">
    <location>
        <begin position="12"/>
        <end position="24"/>
    </location>
</feature>
<comment type="caution">
    <text evidence="3">The sequence shown here is derived from an EMBL/GenBank/DDBJ whole genome shotgun (WGS) entry which is preliminary data.</text>
</comment>
<dbReference type="EMBL" id="JACYXC010000001">
    <property type="protein sequence ID" value="MBH5334834.1"/>
    <property type="molecule type" value="Genomic_DNA"/>
</dbReference>
<feature type="compositionally biased region" description="Pro residues" evidence="1">
    <location>
        <begin position="75"/>
        <end position="101"/>
    </location>
</feature>